<dbReference type="PANTHER" id="PTHR47197">
    <property type="entry name" value="PROTEIN NIRF"/>
    <property type="match status" value="1"/>
</dbReference>
<dbReference type="RefSeq" id="WP_231966544.1">
    <property type="nucleotide sequence ID" value="NZ_LT629690.1"/>
</dbReference>
<name>A0A1G7NER9_9BACT</name>
<dbReference type="InterPro" id="IPR051200">
    <property type="entry name" value="Host-pathogen_enzymatic-act"/>
</dbReference>
<dbReference type="InterPro" id="IPR001680">
    <property type="entry name" value="WD40_rpt"/>
</dbReference>
<dbReference type="EMBL" id="LT629690">
    <property type="protein sequence ID" value="SDF72421.1"/>
    <property type="molecule type" value="Genomic_DNA"/>
</dbReference>
<evidence type="ECO:0000313" key="3">
    <source>
        <dbReference type="Proteomes" id="UP000182427"/>
    </source>
</evidence>
<sequence>MAIPARDSKHVRPQRYSADRLHRRLSVAAIVAGFLVAGMTVEAQDTPKSALLVISKREHALAIVDPSNLKVIAKVPVGDDPHEVTASSDGHTAYVSNYGSGAFHSLAVIDLVRHQPEKAIDLGALTGPHGLTFVDGKVWFTAEGAKVMGRYDPVAGKVDLVVGTGQNRTHMISVTPGGDHIITTNVSSGTVSLIDKESVRMPGPPPGMTPPPGAPRPPQGGPGGRTDWNQTVVRVGNGSEGFDLSPDGREVWVANAQDGTISIIDRQNKSVVQTLQVNVAGANRLKFTPDGRRVLVSTLSGSDLTILDAHTRKVEKRIPIGHGAAGIVMQPDGTRAFVACSPDNYVAVIDLNQLTMTGKFVVGDEPDGMTWAARP</sequence>
<organism evidence="2 3">
    <name type="scientific">Terriglobus roseus</name>
    <dbReference type="NCBI Taxonomy" id="392734"/>
    <lineage>
        <taxon>Bacteria</taxon>
        <taxon>Pseudomonadati</taxon>
        <taxon>Acidobacteriota</taxon>
        <taxon>Terriglobia</taxon>
        <taxon>Terriglobales</taxon>
        <taxon>Acidobacteriaceae</taxon>
        <taxon>Terriglobus</taxon>
    </lineage>
</organism>
<gene>
    <name evidence="2" type="ORF">SAMN05444167_3116</name>
</gene>
<accession>A0A1G7NER9</accession>
<dbReference type="InterPro" id="IPR015943">
    <property type="entry name" value="WD40/YVTN_repeat-like_dom_sf"/>
</dbReference>
<keyword evidence="3" id="KW-1185">Reference proteome</keyword>
<dbReference type="InterPro" id="IPR011048">
    <property type="entry name" value="Haem_d1_sf"/>
</dbReference>
<evidence type="ECO:0000256" key="1">
    <source>
        <dbReference type="SAM" id="MobiDB-lite"/>
    </source>
</evidence>
<feature type="region of interest" description="Disordered" evidence="1">
    <location>
        <begin position="199"/>
        <end position="228"/>
    </location>
</feature>
<dbReference type="Pfam" id="PF02239">
    <property type="entry name" value="Cytochrom_D1"/>
    <property type="match status" value="1"/>
</dbReference>
<dbReference type="AlphaFoldDB" id="A0A1G7NER9"/>
<dbReference type="Gene3D" id="2.130.10.10">
    <property type="entry name" value="YVTN repeat-like/Quinoprotein amine dehydrogenase"/>
    <property type="match status" value="2"/>
</dbReference>
<dbReference type="SUPFAM" id="SSF51004">
    <property type="entry name" value="C-terminal (heme d1) domain of cytochrome cd1-nitrite reductase"/>
    <property type="match status" value="1"/>
</dbReference>
<reference evidence="2 3" key="1">
    <citation type="submission" date="2016-10" db="EMBL/GenBank/DDBJ databases">
        <authorList>
            <person name="de Groot N.N."/>
        </authorList>
    </citation>
    <scope>NUCLEOTIDE SEQUENCE [LARGE SCALE GENOMIC DNA]</scope>
    <source>
        <strain evidence="2 3">GAS232</strain>
    </source>
</reference>
<dbReference type="PANTHER" id="PTHR47197:SF3">
    <property type="entry name" value="DIHYDRO-HEME D1 DEHYDROGENASE"/>
    <property type="match status" value="1"/>
</dbReference>
<feature type="compositionally biased region" description="Pro residues" evidence="1">
    <location>
        <begin position="202"/>
        <end position="220"/>
    </location>
</feature>
<dbReference type="Proteomes" id="UP000182427">
    <property type="component" value="Chromosome I"/>
</dbReference>
<dbReference type="SMART" id="SM00320">
    <property type="entry name" value="WD40"/>
    <property type="match status" value="3"/>
</dbReference>
<evidence type="ECO:0000313" key="2">
    <source>
        <dbReference type="EMBL" id="SDF72421.1"/>
    </source>
</evidence>
<proteinExistence type="predicted"/>
<protein>
    <submittedName>
        <fullName evidence="2">40-residue YVTN family beta-propeller repeat-containing protein</fullName>
    </submittedName>
</protein>